<evidence type="ECO:0000313" key="1">
    <source>
        <dbReference type="EMBL" id="MBD3365430.1"/>
    </source>
</evidence>
<accession>A0A9D5QEX3</accession>
<organism evidence="1 2">
    <name type="scientific">candidate division WOR-3 bacterium</name>
    <dbReference type="NCBI Taxonomy" id="2052148"/>
    <lineage>
        <taxon>Bacteria</taxon>
        <taxon>Bacteria division WOR-3</taxon>
    </lineage>
</organism>
<dbReference type="EMBL" id="WJKJ01000314">
    <property type="protein sequence ID" value="MBD3365430.1"/>
    <property type="molecule type" value="Genomic_DNA"/>
</dbReference>
<name>A0A9D5QEX3_UNCW3</name>
<evidence type="ECO:0000313" key="2">
    <source>
        <dbReference type="Proteomes" id="UP000630660"/>
    </source>
</evidence>
<reference evidence="1" key="1">
    <citation type="submission" date="2019-11" db="EMBL/GenBank/DDBJ databases">
        <title>Microbial mats filling the niche in hypersaline microbial mats.</title>
        <authorList>
            <person name="Wong H.L."/>
            <person name="Macleod F.I."/>
            <person name="White R.A. III"/>
            <person name="Burns B.P."/>
        </authorList>
    </citation>
    <scope>NUCLEOTIDE SEQUENCE</scope>
    <source>
        <strain evidence="1">Bin_327</strain>
    </source>
</reference>
<dbReference type="Proteomes" id="UP000630660">
    <property type="component" value="Unassembled WGS sequence"/>
</dbReference>
<dbReference type="AlphaFoldDB" id="A0A9D5QEX3"/>
<gene>
    <name evidence="1" type="ORF">GF359_09485</name>
</gene>
<sequence>MSIPLAGCRQEGKKLNLDSTCFPYGIGYEWTYVRYNTGYTNWGETLEENWDKVDTFTVRVVDSTWFGDTLLFQLRGKGSEGYPGQILDVGNPVKIWGGNVQLHLVGGNPFDTVISLSPASGDTLRITHSDGDTTGFWVDEIEIVRVKGIGTIFQEYRYNEPSAFLHITDSLLTFTTPEGQRYP</sequence>
<protein>
    <submittedName>
        <fullName evidence="1">Uncharacterized protein</fullName>
    </submittedName>
</protein>
<comment type="caution">
    <text evidence="1">The sequence shown here is derived from an EMBL/GenBank/DDBJ whole genome shotgun (WGS) entry which is preliminary data.</text>
</comment>
<proteinExistence type="predicted"/>